<gene>
    <name evidence="3" type="ORF">BHQ18_06885</name>
</gene>
<dbReference type="Gene3D" id="3.40.50.150">
    <property type="entry name" value="Vaccinia Virus protein VP39"/>
    <property type="match status" value="1"/>
</dbReference>
<dbReference type="SUPFAM" id="SSF53335">
    <property type="entry name" value="S-adenosyl-L-methionine-dependent methyltransferases"/>
    <property type="match status" value="1"/>
</dbReference>
<comment type="caution">
    <text evidence="3">The sequence shown here is derived from an EMBL/GenBank/DDBJ whole genome shotgun (WGS) entry which is preliminary data.</text>
</comment>
<dbReference type="GO" id="GO:0032259">
    <property type="term" value="P:methylation"/>
    <property type="evidence" value="ECO:0007669"/>
    <property type="project" value="UniProtKB-KW"/>
</dbReference>
<dbReference type="OrthoDB" id="465670at2"/>
<dbReference type="RefSeq" id="WP_069412851.1">
    <property type="nucleotide sequence ID" value="NZ_JACKUL010000024.1"/>
</dbReference>
<dbReference type="InterPro" id="IPR005299">
    <property type="entry name" value="MeTrfase_7"/>
</dbReference>
<keyword evidence="3" id="KW-0808">Transferase</keyword>
<dbReference type="GO" id="GO:0046872">
    <property type="term" value="F:metal ion binding"/>
    <property type="evidence" value="ECO:0007669"/>
    <property type="project" value="UniProtKB-KW"/>
</dbReference>
<sequence length="362" mass="39548">MPESSIVVRPEPMDSGKYTAGSRLQAAGLQPAIKLFEDAAGAVPMPRAPQPLVIADYGASTGHNSLLPICSAIEVLRKRTRMDHSTLVVHTDVPDNDFTKLFRTLAEDPDSYLSKDANTFASAIGRSFYSQIMPSSSVHLGWSSWAVQWLSRVPAPVPDHIHVAYSRDAGVRAAYARQAAHDWHEFIAFRGRELRRGGRLVVMTMGVTDDGEIGHRPALTALLDAIDELASAGLVTADEVLRMGLPIVGRSESDFCAPFAPKGRFEQLEIEHLEIFDAEDRYWDQYRVDGNAEAFGAQWAAFCRAAVFPTLITALEGGAADPRAAEFADRLERGLAVRLAAAPEQTHIPMAHVVLLKRPKVA</sequence>
<evidence type="ECO:0000313" key="3">
    <source>
        <dbReference type="EMBL" id="ODQ91117.1"/>
    </source>
</evidence>
<accession>A0A1E3RNZ3</accession>
<keyword evidence="2" id="KW-0460">Magnesium</keyword>
<dbReference type="PANTHER" id="PTHR31009">
    <property type="entry name" value="S-ADENOSYL-L-METHIONINE:CARBOXYL METHYLTRANSFERASE FAMILY PROTEIN"/>
    <property type="match status" value="1"/>
</dbReference>
<dbReference type="GO" id="GO:0008168">
    <property type="term" value="F:methyltransferase activity"/>
    <property type="evidence" value="ECO:0007669"/>
    <property type="project" value="UniProtKB-KW"/>
</dbReference>
<evidence type="ECO:0000256" key="2">
    <source>
        <dbReference type="ARBA" id="ARBA00022842"/>
    </source>
</evidence>
<organism evidence="3 4">
    <name type="scientific">Mycolicibacterium flavescens</name>
    <name type="common">Mycobacterium flavescens</name>
    <dbReference type="NCBI Taxonomy" id="1776"/>
    <lineage>
        <taxon>Bacteria</taxon>
        <taxon>Bacillati</taxon>
        <taxon>Actinomycetota</taxon>
        <taxon>Actinomycetes</taxon>
        <taxon>Mycobacteriales</taxon>
        <taxon>Mycobacteriaceae</taxon>
        <taxon>Mycolicibacterium</taxon>
    </lineage>
</organism>
<dbReference type="Gene3D" id="1.10.1200.270">
    <property type="entry name" value="Methyltransferase, alpha-helical capping domain"/>
    <property type="match status" value="1"/>
</dbReference>
<dbReference type="EMBL" id="MIHA01000004">
    <property type="protein sequence ID" value="ODQ91117.1"/>
    <property type="molecule type" value="Genomic_DNA"/>
</dbReference>
<keyword evidence="3" id="KW-0489">Methyltransferase</keyword>
<proteinExistence type="predicted"/>
<dbReference type="Proteomes" id="UP000094053">
    <property type="component" value="Unassembled WGS sequence"/>
</dbReference>
<evidence type="ECO:0000256" key="1">
    <source>
        <dbReference type="ARBA" id="ARBA00022723"/>
    </source>
</evidence>
<reference evidence="4" key="1">
    <citation type="submission" date="2016-09" db="EMBL/GenBank/DDBJ databases">
        <authorList>
            <person name="Greninger A.L."/>
            <person name="Jerome K.R."/>
            <person name="Mcnair B."/>
            <person name="Wallis C."/>
            <person name="Fang F."/>
        </authorList>
    </citation>
    <scope>NUCLEOTIDE SEQUENCE [LARGE SCALE GENOMIC DNA]</scope>
    <source>
        <strain evidence="4">M6</strain>
    </source>
</reference>
<name>A0A1E3RNZ3_MYCFV</name>
<dbReference type="Pfam" id="PF03492">
    <property type="entry name" value="Methyltransf_7"/>
    <property type="match status" value="1"/>
</dbReference>
<keyword evidence="1" id="KW-0479">Metal-binding</keyword>
<protein>
    <submittedName>
        <fullName evidence="3">SAM-dependent methyltransferase</fullName>
    </submittedName>
</protein>
<keyword evidence="4" id="KW-1185">Reference proteome</keyword>
<evidence type="ECO:0000313" key="4">
    <source>
        <dbReference type="Proteomes" id="UP000094053"/>
    </source>
</evidence>
<dbReference type="InterPro" id="IPR042086">
    <property type="entry name" value="MeTrfase_capping"/>
</dbReference>
<dbReference type="AlphaFoldDB" id="A0A1E3RNZ3"/>
<dbReference type="InterPro" id="IPR029063">
    <property type="entry name" value="SAM-dependent_MTases_sf"/>
</dbReference>
<dbReference type="STRING" id="1776.BHQ18_06885"/>